<dbReference type="InterPro" id="IPR009366">
    <property type="entry name" value="Protein_Veg"/>
</dbReference>
<evidence type="ECO:0000313" key="2">
    <source>
        <dbReference type="Proteomes" id="UP000297454"/>
    </source>
</evidence>
<accession>A0A4R9C2V4</accession>
<dbReference type="OrthoDB" id="5469at2"/>
<keyword evidence="2" id="KW-1185">Reference proteome</keyword>
<dbReference type="Proteomes" id="UP000297454">
    <property type="component" value="Unassembled WGS sequence"/>
</dbReference>
<dbReference type="EMBL" id="SCFR01000011">
    <property type="protein sequence ID" value="TFF66319.1"/>
    <property type="molecule type" value="Genomic_DNA"/>
</dbReference>
<name>A0A4R9C2V4_9FIRM</name>
<dbReference type="RefSeq" id="WP_134711221.1">
    <property type="nucleotide sequence ID" value="NZ_CP119081.1"/>
</dbReference>
<evidence type="ECO:0008006" key="3">
    <source>
        <dbReference type="Google" id="ProtNLM"/>
    </source>
</evidence>
<dbReference type="GeneID" id="97030247"/>
<dbReference type="PANTHER" id="PTHR40026:SF1">
    <property type="entry name" value="PROTEIN VEG"/>
    <property type="match status" value="1"/>
</dbReference>
<proteinExistence type="predicted"/>
<dbReference type="GO" id="GO:0006355">
    <property type="term" value="P:regulation of DNA-templated transcription"/>
    <property type="evidence" value="ECO:0007669"/>
    <property type="project" value="InterPro"/>
</dbReference>
<evidence type="ECO:0000313" key="1">
    <source>
        <dbReference type="EMBL" id="TFF66319.1"/>
    </source>
</evidence>
<dbReference type="AlphaFoldDB" id="A0A4R9C2V4"/>
<gene>
    <name evidence="1" type="ORF">EQF91_04305</name>
</gene>
<protein>
    <recommendedName>
        <fullName evidence="3">Veg protein</fullName>
    </recommendedName>
</protein>
<organism evidence="1 2">
    <name type="scientific">Helcococcus ovis</name>
    <dbReference type="NCBI Taxonomy" id="72026"/>
    <lineage>
        <taxon>Bacteria</taxon>
        <taxon>Bacillati</taxon>
        <taxon>Bacillota</taxon>
        <taxon>Tissierellia</taxon>
        <taxon>Tissierellales</taxon>
        <taxon>Peptoniphilaceae</taxon>
        <taxon>Helcococcus</taxon>
    </lineage>
</organism>
<dbReference type="PANTHER" id="PTHR40026">
    <property type="entry name" value="PROTEIN VEG"/>
    <property type="match status" value="1"/>
</dbReference>
<dbReference type="Gene3D" id="2.30.30.100">
    <property type="match status" value="1"/>
</dbReference>
<sequence>MKRSEALAAIRSEVEENIGKKVQLKADRGRKKIVTRVGYIENAFPNLFTVKVNNDFDESVTLSYTYSDVLTSTVKIKVVS</sequence>
<reference evidence="1 2" key="1">
    <citation type="submission" date="2019-01" db="EMBL/GenBank/DDBJ databases">
        <title>Draft Genome Sequences of Helcococcus ovis Strains Isolated from the Uterus and Vagina of Dairy Cows with Metritis.</title>
        <authorList>
            <person name="Cunha F."/>
            <person name="Jeon S.J."/>
            <person name="Kutzer P."/>
            <person name="Galvao K.N."/>
        </authorList>
    </citation>
    <scope>NUCLEOTIDE SEQUENCE [LARGE SCALE GENOMIC DNA]</scope>
    <source>
        <strain evidence="1 2">KG-37</strain>
    </source>
</reference>
<dbReference type="Pfam" id="PF06257">
    <property type="entry name" value="VEG"/>
    <property type="match status" value="1"/>
</dbReference>
<comment type="caution">
    <text evidence="1">The sequence shown here is derived from an EMBL/GenBank/DDBJ whole genome shotgun (WGS) entry which is preliminary data.</text>
</comment>